<feature type="binding site" evidence="6">
    <location>
        <position position="390"/>
    </location>
    <ligand>
        <name>S-adenosyl-L-methionine</name>
        <dbReference type="ChEBI" id="CHEBI:59789"/>
    </ligand>
</feature>
<evidence type="ECO:0000256" key="3">
    <source>
        <dbReference type="ARBA" id="ARBA00022691"/>
    </source>
</evidence>
<dbReference type="RefSeq" id="XP_016216388.1">
    <property type="nucleotide sequence ID" value="XM_016356082.1"/>
</dbReference>
<dbReference type="InterPro" id="IPR035075">
    <property type="entry name" value="PRMT5"/>
</dbReference>
<evidence type="ECO:0000259" key="9">
    <source>
        <dbReference type="Pfam" id="PF05185"/>
    </source>
</evidence>
<dbReference type="PANTHER" id="PTHR10738">
    <property type="entry name" value="PROTEIN ARGININE N-METHYLTRANSFERASE 5"/>
    <property type="match status" value="1"/>
</dbReference>
<evidence type="ECO:0000259" key="11">
    <source>
        <dbReference type="Pfam" id="PF17286"/>
    </source>
</evidence>
<dbReference type="PIRSF" id="PIRSF015894">
    <property type="entry name" value="Skb1_MeTrfase"/>
    <property type="match status" value="1"/>
</dbReference>
<feature type="binding site" evidence="6">
    <location>
        <position position="461"/>
    </location>
    <ligand>
        <name>S-adenosyl-L-methionine</name>
        <dbReference type="ChEBI" id="CHEBI:59789"/>
    </ligand>
</feature>
<dbReference type="GO" id="GO:0016274">
    <property type="term" value="F:protein-arginine N-methyltransferase activity"/>
    <property type="evidence" value="ECO:0007669"/>
    <property type="project" value="InterPro"/>
</dbReference>
<dbReference type="Proteomes" id="UP000053259">
    <property type="component" value="Unassembled WGS sequence"/>
</dbReference>
<evidence type="ECO:0000259" key="10">
    <source>
        <dbReference type="Pfam" id="PF17285"/>
    </source>
</evidence>
<feature type="binding site" evidence="6">
    <location>
        <begin position="399"/>
        <end position="400"/>
    </location>
    <ligand>
        <name>S-adenosyl-L-methionine</name>
        <dbReference type="ChEBI" id="CHEBI:59789"/>
    </ligand>
</feature>
<keyword evidence="3 4" id="KW-0949">S-adenosyl-L-methionine</keyword>
<dbReference type="Gene3D" id="2.70.160.11">
    <property type="entry name" value="Hnrnp arginine n-methyltransferase1"/>
    <property type="match status" value="1"/>
</dbReference>
<evidence type="ECO:0000313" key="12">
    <source>
        <dbReference type="EMBL" id="KIW06519.1"/>
    </source>
</evidence>
<dbReference type="GO" id="GO:0006355">
    <property type="term" value="P:regulation of DNA-templated transcription"/>
    <property type="evidence" value="ECO:0007669"/>
    <property type="project" value="TreeGrafter"/>
</dbReference>
<evidence type="ECO:0000313" key="13">
    <source>
        <dbReference type="Proteomes" id="UP000053259"/>
    </source>
</evidence>
<dbReference type="InParanoid" id="A0A0D2B5P4"/>
<dbReference type="AlphaFoldDB" id="A0A0D2B5P4"/>
<keyword evidence="2 4" id="KW-0808">Transferase</keyword>
<comment type="similarity">
    <text evidence="4">Belongs to the class I-like SAM-binding methyltransferase superfamily.</text>
</comment>
<feature type="active site" description="Proton donor/acceptor" evidence="5">
    <location>
        <position position="511"/>
    </location>
</feature>
<dbReference type="InterPro" id="IPR007857">
    <property type="entry name" value="Arg_MeTrfase_PRMT5"/>
</dbReference>
<feature type="domain" description="PRMT5 TIM barrel" evidence="10">
    <location>
        <begin position="37"/>
        <end position="327"/>
    </location>
</feature>
<dbReference type="SUPFAM" id="SSF53335">
    <property type="entry name" value="S-adenosyl-L-methionine-dependent methyltransferases"/>
    <property type="match status" value="1"/>
</dbReference>
<feature type="compositionally biased region" description="Low complexity" evidence="8">
    <location>
        <begin position="308"/>
        <end position="320"/>
    </location>
</feature>
<dbReference type="GO" id="GO:0032259">
    <property type="term" value="P:methylation"/>
    <property type="evidence" value="ECO:0007669"/>
    <property type="project" value="UniProtKB-KW"/>
</dbReference>
<dbReference type="OrthoDB" id="1368803at2759"/>
<gene>
    <name evidence="12" type="ORF">PV09_02953</name>
</gene>
<dbReference type="Gene3D" id="3.20.20.150">
    <property type="entry name" value="Divalent-metal-dependent TIM barrel enzymes"/>
    <property type="match status" value="1"/>
</dbReference>
<evidence type="ECO:0000256" key="5">
    <source>
        <dbReference type="PIRSR" id="PIRSR015894-1"/>
    </source>
</evidence>
<sequence>MENSPPEQPTPWYIGQHESRRDAPVTDVLLQQAQAAGYDMVTSPITTAHFQTSVLNLISTYYQTVDASTNPEALPIPLVPALKPIDSPLTPNDPISQLIITTATWIDLASSDPVIANLSQQVFNLEVAYAAFCGVQHVVVQGPKIGAGSQVTQFARALQEAISIGPYIQFHVLMPAGLVKQKCAEDQTSLAYHARPQNKAAAETVSEWSSWETWNTIRRFCNFSDRVSLALSITKQLPPAYVLSRWASEPLRLIFIPESSFVINNTKYQQPVLPKSHKALIYRFMRLRSAPWILLCDVGAIPSPDAPASYGTASSSNSGSEIWPLPSETSKSSSPHPVVANDPTPHLSYFRWLQKEQQPKAPIERFGAGYQDYLQAPLQPLADNLESITYEVFEKDPIKYEWYERAIAYALMDWATEAKPTSGNNGAVVIAVVGSGRGPLVTRALRASQTTGVEVEVWAIEKNPNAYVLLQRHNELEWNGRVTVVKTDMRSWKGPQLADGTFGTVDILVSELLGSFADNELSPECLDGVQHVLAPEYGISIPASYTAHITPIYTPRLYSELFHKSVADKDVFDLPYVVMLHQHDYLSIVSSDQKPTLSALASLSSTTISSTIESNTIPNVQTCWEFKHPISPTILAQANLRRGGSAAGGYGGTHGGDGANEHNSRSCHLSFPCEHRGTCHGLAGYFETVLYTSSDIDSLSATSEDPDAGSPVTVELSTNPVTMDRKSRDMISWFPIYFPLRTPINFPDGAELDVSMWRMTDDRKVWYEWCVEAFIRLPSGERVKIGGGEVHSSRKNGCLM</sequence>
<dbReference type="Pfam" id="PF17285">
    <property type="entry name" value="PRMT5_TIM"/>
    <property type="match status" value="1"/>
</dbReference>
<dbReference type="Gene3D" id="3.40.50.150">
    <property type="entry name" value="Vaccinia Virus protein VP39"/>
    <property type="match status" value="1"/>
</dbReference>
<dbReference type="CDD" id="cd02440">
    <property type="entry name" value="AdoMet_MTases"/>
    <property type="match status" value="1"/>
</dbReference>
<evidence type="ECO:0000256" key="7">
    <source>
        <dbReference type="PIRSR" id="PIRSR015894-3"/>
    </source>
</evidence>
<dbReference type="FunCoup" id="A0A0D2B5P4">
    <property type="interactions" value="997"/>
</dbReference>
<evidence type="ECO:0000256" key="1">
    <source>
        <dbReference type="ARBA" id="ARBA00022603"/>
    </source>
</evidence>
<name>A0A0D2B5P4_9PEZI</name>
<feature type="active site" description="Proton donor/acceptor" evidence="5">
    <location>
        <position position="520"/>
    </location>
</feature>
<dbReference type="GO" id="GO:0005829">
    <property type="term" value="C:cytosol"/>
    <property type="evidence" value="ECO:0007669"/>
    <property type="project" value="TreeGrafter"/>
</dbReference>
<dbReference type="VEuPathDB" id="FungiDB:PV09_02953"/>
<dbReference type="HOGENOM" id="CLU_010247_2_1_1"/>
<proteinExistence type="inferred from homology"/>
<dbReference type="PANTHER" id="PTHR10738:SF0">
    <property type="entry name" value="PROTEIN ARGININE N-METHYLTRANSFERASE 5"/>
    <property type="match status" value="1"/>
</dbReference>
<dbReference type="InterPro" id="IPR035248">
    <property type="entry name" value="PRMT5_C"/>
</dbReference>
<keyword evidence="1 4" id="KW-0489">Methyltransferase</keyword>
<organism evidence="12 13">
    <name type="scientific">Verruconis gallopava</name>
    <dbReference type="NCBI Taxonomy" id="253628"/>
    <lineage>
        <taxon>Eukaryota</taxon>
        <taxon>Fungi</taxon>
        <taxon>Dikarya</taxon>
        <taxon>Ascomycota</taxon>
        <taxon>Pezizomycotina</taxon>
        <taxon>Dothideomycetes</taxon>
        <taxon>Pleosporomycetidae</taxon>
        <taxon>Venturiales</taxon>
        <taxon>Sympoventuriaceae</taxon>
        <taxon>Verruconis</taxon>
    </lineage>
</organism>
<dbReference type="InterPro" id="IPR029063">
    <property type="entry name" value="SAM-dependent_MTases_sf"/>
</dbReference>
<dbReference type="InterPro" id="IPR025799">
    <property type="entry name" value="Arg_MeTrfase"/>
</dbReference>
<dbReference type="GO" id="GO:0005634">
    <property type="term" value="C:nucleus"/>
    <property type="evidence" value="ECO:0007669"/>
    <property type="project" value="TreeGrafter"/>
</dbReference>
<protein>
    <recommendedName>
        <fullName evidence="4">Protein arginine N-methyltransferase</fullName>
    </recommendedName>
</protein>
<evidence type="ECO:0000256" key="6">
    <source>
        <dbReference type="PIRSR" id="PIRSR015894-2"/>
    </source>
</evidence>
<evidence type="ECO:0000256" key="8">
    <source>
        <dbReference type="SAM" id="MobiDB-lite"/>
    </source>
</evidence>
<feature type="site" description="Critical for specifying symmetric addition of methyl groups" evidence="7">
    <location>
        <position position="393"/>
    </location>
</feature>
<accession>A0A0D2B5P4</accession>
<evidence type="ECO:0000256" key="2">
    <source>
        <dbReference type="ARBA" id="ARBA00022679"/>
    </source>
</evidence>
<dbReference type="InterPro" id="IPR035247">
    <property type="entry name" value="PRMT5_TIM"/>
</dbReference>
<keyword evidence="13" id="KW-1185">Reference proteome</keyword>
<feature type="domain" description="PRMT5 arginine-N-methyltransferase" evidence="9">
    <location>
        <begin position="364"/>
        <end position="541"/>
    </location>
</feature>
<dbReference type="FunFam" id="3.40.50.150:FF:000149">
    <property type="entry name" value="Protein arginine N-methyltransferase"/>
    <property type="match status" value="1"/>
</dbReference>
<dbReference type="EMBL" id="KN847535">
    <property type="protein sequence ID" value="KIW06519.1"/>
    <property type="molecule type" value="Genomic_DNA"/>
</dbReference>
<dbReference type="Pfam" id="PF05185">
    <property type="entry name" value="PRMT5"/>
    <property type="match status" value="1"/>
</dbReference>
<dbReference type="STRING" id="253628.A0A0D2B5P4"/>
<dbReference type="Pfam" id="PF17286">
    <property type="entry name" value="PRMT5_C"/>
    <property type="match status" value="1"/>
</dbReference>
<feature type="binding site" evidence="6">
    <location>
        <begin position="488"/>
        <end position="489"/>
    </location>
    <ligand>
        <name>S-adenosyl-L-methionine</name>
        <dbReference type="ChEBI" id="CHEBI:59789"/>
    </ligand>
</feature>
<reference evidence="12 13" key="1">
    <citation type="submission" date="2015-01" db="EMBL/GenBank/DDBJ databases">
        <title>The Genome Sequence of Ochroconis gallopava CBS43764.</title>
        <authorList>
            <consortium name="The Broad Institute Genomics Platform"/>
            <person name="Cuomo C."/>
            <person name="de Hoog S."/>
            <person name="Gorbushina A."/>
            <person name="Stielow B."/>
            <person name="Teixiera M."/>
            <person name="Abouelleil A."/>
            <person name="Chapman S.B."/>
            <person name="Priest M."/>
            <person name="Young S.K."/>
            <person name="Wortman J."/>
            <person name="Nusbaum C."/>
            <person name="Birren B."/>
        </authorList>
    </citation>
    <scope>NUCLEOTIDE SEQUENCE [LARGE SCALE GENOMIC DNA]</scope>
    <source>
        <strain evidence="12 13">CBS 43764</strain>
    </source>
</reference>
<evidence type="ECO:0000256" key="4">
    <source>
        <dbReference type="PIRNR" id="PIRNR015894"/>
    </source>
</evidence>
<feature type="region of interest" description="Disordered" evidence="8">
    <location>
        <begin position="307"/>
        <end position="338"/>
    </location>
</feature>
<feature type="domain" description="PRMT5 oligomerisation" evidence="11">
    <location>
        <begin position="544"/>
        <end position="795"/>
    </location>
</feature>
<dbReference type="PROSITE" id="PS51678">
    <property type="entry name" value="SAM_MT_PRMT"/>
    <property type="match status" value="1"/>
</dbReference>
<dbReference type="GeneID" id="27310926"/>